<name>A0A1Q3CLA2_CEPFO</name>
<dbReference type="EMBL" id="BDDD01002277">
    <property type="protein sequence ID" value="GAV80882.1"/>
    <property type="molecule type" value="Genomic_DNA"/>
</dbReference>
<feature type="compositionally biased region" description="Basic and acidic residues" evidence="1">
    <location>
        <begin position="102"/>
        <end position="115"/>
    </location>
</feature>
<gene>
    <name evidence="4" type="ORF">CFOL_v3_24341</name>
</gene>
<dbReference type="OrthoDB" id="1931521at2759"/>
<dbReference type="AlphaFoldDB" id="A0A1Q3CLA2"/>
<evidence type="ECO:0000256" key="2">
    <source>
        <dbReference type="SAM" id="Phobius"/>
    </source>
</evidence>
<dbReference type="STRING" id="3775.A0A1Q3CLA2"/>
<keyword evidence="2" id="KW-0812">Transmembrane</keyword>
<sequence length="366" mass="40838">MEGEASSEFQDWELLQSSDPALVNSPKSVDNFRDFQGSEPESEGMIRSDYFSLDNQGRYSKSVVDACEEEGSVDSDNPSWIDPGSETPYQRKNSGEFWSDSGSDRSQERKYSDFDSKNDLGYVDNAKSQVGIEGIGEIEAKSKITEFDVTNELGSVENEKSQVGFEGCGETHVPDEDLGKFWSDSGGDSSVSIKFVDIRKDNEVEFDDHMKTGDASEISSKMGGVIGSVTELEGGDERIRCSDIAAVEEMNPGLKPVSEEEKKRIVWWKVPFEVLKYCAFKISPIWTFSMAAAVMGMVILGQRLYKMKRKSRSLELKVAVDDKRVSQFMSRAARLNEAFSVVRRVPLVRPALQLSGVNPWPVMSLR</sequence>
<evidence type="ECO:0000313" key="4">
    <source>
        <dbReference type="EMBL" id="GAV80882.1"/>
    </source>
</evidence>
<comment type="caution">
    <text evidence="4">The sequence shown here is derived from an EMBL/GenBank/DDBJ whole genome shotgun (WGS) entry which is preliminary data.</text>
</comment>
<reference evidence="5" key="1">
    <citation type="submission" date="2016-04" db="EMBL/GenBank/DDBJ databases">
        <title>Cephalotus genome sequencing.</title>
        <authorList>
            <person name="Fukushima K."/>
            <person name="Hasebe M."/>
            <person name="Fang X."/>
        </authorList>
    </citation>
    <scope>NUCLEOTIDE SEQUENCE [LARGE SCALE GENOMIC DNA]</scope>
    <source>
        <strain evidence="5">cv. St1</strain>
    </source>
</reference>
<feature type="domain" description="DUF6821" evidence="3">
    <location>
        <begin position="259"/>
        <end position="353"/>
    </location>
</feature>
<dbReference type="PANTHER" id="PTHR33646">
    <property type="entry name" value="GB|AAF00631.1"/>
    <property type="match status" value="1"/>
</dbReference>
<organism evidence="4 5">
    <name type="scientific">Cephalotus follicularis</name>
    <name type="common">Albany pitcher plant</name>
    <dbReference type="NCBI Taxonomy" id="3775"/>
    <lineage>
        <taxon>Eukaryota</taxon>
        <taxon>Viridiplantae</taxon>
        <taxon>Streptophyta</taxon>
        <taxon>Embryophyta</taxon>
        <taxon>Tracheophyta</taxon>
        <taxon>Spermatophyta</taxon>
        <taxon>Magnoliopsida</taxon>
        <taxon>eudicotyledons</taxon>
        <taxon>Gunneridae</taxon>
        <taxon>Pentapetalae</taxon>
        <taxon>rosids</taxon>
        <taxon>fabids</taxon>
        <taxon>Oxalidales</taxon>
        <taxon>Cephalotaceae</taxon>
        <taxon>Cephalotus</taxon>
    </lineage>
</organism>
<dbReference type="FunCoup" id="A0A1Q3CLA2">
    <property type="interactions" value="1138"/>
</dbReference>
<evidence type="ECO:0000256" key="1">
    <source>
        <dbReference type="SAM" id="MobiDB-lite"/>
    </source>
</evidence>
<protein>
    <recommendedName>
        <fullName evidence="3">DUF6821 domain-containing protein</fullName>
    </recommendedName>
</protein>
<dbReference type="PANTHER" id="PTHR33646:SF6">
    <property type="entry name" value="TRANSMEMBRANE PROTEIN"/>
    <property type="match status" value="1"/>
</dbReference>
<dbReference type="InParanoid" id="A0A1Q3CLA2"/>
<keyword evidence="2" id="KW-1133">Transmembrane helix</keyword>
<keyword evidence="5" id="KW-1185">Reference proteome</keyword>
<evidence type="ECO:0000313" key="5">
    <source>
        <dbReference type="Proteomes" id="UP000187406"/>
    </source>
</evidence>
<dbReference type="InterPro" id="IPR045883">
    <property type="entry name" value="At4g13530-like"/>
</dbReference>
<dbReference type="InterPro" id="IPR049224">
    <property type="entry name" value="DUF6821"/>
</dbReference>
<dbReference type="Proteomes" id="UP000187406">
    <property type="component" value="Unassembled WGS sequence"/>
</dbReference>
<feature type="region of interest" description="Disordered" evidence="1">
    <location>
        <begin position="1"/>
        <end position="51"/>
    </location>
</feature>
<feature type="region of interest" description="Disordered" evidence="1">
    <location>
        <begin position="65"/>
        <end position="115"/>
    </location>
</feature>
<accession>A0A1Q3CLA2</accession>
<proteinExistence type="predicted"/>
<feature type="transmembrane region" description="Helical" evidence="2">
    <location>
        <begin position="285"/>
        <end position="305"/>
    </location>
</feature>
<dbReference type="Pfam" id="PF20705">
    <property type="entry name" value="DUF6821"/>
    <property type="match status" value="1"/>
</dbReference>
<evidence type="ECO:0000259" key="3">
    <source>
        <dbReference type="Pfam" id="PF20705"/>
    </source>
</evidence>
<keyword evidence="2" id="KW-0472">Membrane</keyword>